<comment type="caution">
    <text evidence="1">The sequence shown here is derived from an EMBL/GenBank/DDBJ whole genome shotgun (WGS) entry which is preliminary data.</text>
</comment>
<dbReference type="EC" id="2.1.1.-" evidence="1"/>
<dbReference type="EMBL" id="JBHSIV010000004">
    <property type="protein sequence ID" value="MFC5061640.1"/>
    <property type="molecule type" value="Genomic_DNA"/>
</dbReference>
<keyword evidence="2" id="KW-1185">Reference proteome</keyword>
<dbReference type="RefSeq" id="WP_378034991.1">
    <property type="nucleotide sequence ID" value="NZ_JBHSIV010000004.1"/>
</dbReference>
<protein>
    <submittedName>
        <fullName evidence="1">SAM-dependent methyltransferase</fullName>
        <ecNumber evidence="1">2.1.1.-</ecNumber>
    </submittedName>
</protein>
<dbReference type="Gene3D" id="3.40.50.150">
    <property type="entry name" value="Vaccinia Virus protein VP39"/>
    <property type="match status" value="1"/>
</dbReference>
<name>A0ABV9YFS0_9PSEU</name>
<evidence type="ECO:0000313" key="2">
    <source>
        <dbReference type="Proteomes" id="UP001595947"/>
    </source>
</evidence>
<gene>
    <name evidence="1" type="ORF">ACFPBZ_05455</name>
</gene>
<dbReference type="SUPFAM" id="SSF53335">
    <property type="entry name" value="S-adenosyl-L-methionine-dependent methyltransferases"/>
    <property type="match status" value="1"/>
</dbReference>
<dbReference type="GO" id="GO:0008168">
    <property type="term" value="F:methyltransferase activity"/>
    <property type="evidence" value="ECO:0007669"/>
    <property type="project" value="UniProtKB-KW"/>
</dbReference>
<dbReference type="InterPro" id="IPR006764">
    <property type="entry name" value="SAM_dep_MeTrfase_SAV2177_type"/>
</dbReference>
<dbReference type="Pfam" id="PF04672">
    <property type="entry name" value="Methyltransf_19"/>
    <property type="match status" value="1"/>
</dbReference>
<keyword evidence="1" id="KW-0808">Transferase</keyword>
<sequence length="263" mass="28146">MGDAVPGDEIDLCRPNGARVYDYLLGGGHNFAVDREHAKRLLEANPDQQHGAHANRAYLHRVVQWCLDRGIDQFLDLGSGVPTVGNVHEIAHRYSPLVRVAYVDRDPVAVAHSESIVADLDAVTVTRADLRDPDAVLAAPGVAGLLDLDRPVALLAVACLHFVPDDARGFMAAYRRRLAPGSVLAISHGSDDVDDPDHAARMRAVADSFAGTPSPVALRSRAELRELVGDFAIVEPGIVDITDWPVATGSRPAATWAVVAVAR</sequence>
<dbReference type="GO" id="GO:0032259">
    <property type="term" value="P:methylation"/>
    <property type="evidence" value="ECO:0007669"/>
    <property type="project" value="UniProtKB-KW"/>
</dbReference>
<dbReference type="InterPro" id="IPR029063">
    <property type="entry name" value="SAM-dependent_MTases_sf"/>
</dbReference>
<dbReference type="Proteomes" id="UP001595947">
    <property type="component" value="Unassembled WGS sequence"/>
</dbReference>
<organism evidence="1 2">
    <name type="scientific">Actinomycetospora atypica</name>
    <dbReference type="NCBI Taxonomy" id="1290095"/>
    <lineage>
        <taxon>Bacteria</taxon>
        <taxon>Bacillati</taxon>
        <taxon>Actinomycetota</taxon>
        <taxon>Actinomycetes</taxon>
        <taxon>Pseudonocardiales</taxon>
        <taxon>Pseudonocardiaceae</taxon>
        <taxon>Actinomycetospora</taxon>
    </lineage>
</organism>
<dbReference type="PIRSF" id="PIRSF017393">
    <property type="entry name" value="MTase_SAV2177"/>
    <property type="match status" value="1"/>
</dbReference>
<keyword evidence="1" id="KW-0489">Methyltransferase</keyword>
<accession>A0ABV9YFS0</accession>
<evidence type="ECO:0000313" key="1">
    <source>
        <dbReference type="EMBL" id="MFC5061640.1"/>
    </source>
</evidence>
<reference evidence="2" key="1">
    <citation type="journal article" date="2019" name="Int. J. Syst. Evol. Microbiol.">
        <title>The Global Catalogue of Microorganisms (GCM) 10K type strain sequencing project: providing services to taxonomists for standard genome sequencing and annotation.</title>
        <authorList>
            <consortium name="The Broad Institute Genomics Platform"/>
            <consortium name="The Broad Institute Genome Sequencing Center for Infectious Disease"/>
            <person name="Wu L."/>
            <person name="Ma J."/>
        </authorList>
    </citation>
    <scope>NUCLEOTIDE SEQUENCE [LARGE SCALE GENOMIC DNA]</scope>
    <source>
        <strain evidence="2">CGMCC 4.7093</strain>
    </source>
</reference>
<proteinExistence type="predicted"/>